<dbReference type="Proteomes" id="UP000030755">
    <property type="component" value="Unassembled WGS sequence"/>
</dbReference>
<evidence type="ECO:0000256" key="9">
    <source>
        <dbReference type="SAM" id="MobiDB-lite"/>
    </source>
</evidence>
<name>A0A075AP18_ROZAC</name>
<dbReference type="STRING" id="988480.A0A075AP18"/>
<dbReference type="InterPro" id="IPR023214">
    <property type="entry name" value="HAD_sf"/>
</dbReference>
<feature type="region of interest" description="Disordered" evidence="9">
    <location>
        <begin position="1"/>
        <end position="85"/>
    </location>
</feature>
<dbReference type="SMART" id="SM00577">
    <property type="entry name" value="CPDc"/>
    <property type="match status" value="1"/>
</dbReference>
<dbReference type="CDD" id="cd07521">
    <property type="entry name" value="HAD_FCP1-like"/>
    <property type="match status" value="1"/>
</dbReference>
<evidence type="ECO:0000256" key="7">
    <source>
        <dbReference type="ARBA" id="ARBA00047761"/>
    </source>
</evidence>
<evidence type="ECO:0000313" key="12">
    <source>
        <dbReference type="EMBL" id="RKP22160.1"/>
    </source>
</evidence>
<reference evidence="11 13" key="1">
    <citation type="journal article" date="2013" name="Curr. Biol.">
        <title>Shared signatures of parasitism and phylogenomics unite Cryptomycota and microsporidia.</title>
        <authorList>
            <person name="James T.Y."/>
            <person name="Pelin A."/>
            <person name="Bonen L."/>
            <person name="Ahrendt S."/>
            <person name="Sain D."/>
            <person name="Corradi N."/>
            <person name="Stajich J.E."/>
        </authorList>
    </citation>
    <scope>NUCLEOTIDE SEQUENCE [LARGE SCALE GENOMIC DNA]</scope>
    <source>
        <strain evidence="11 13">CSF55</strain>
        <strain evidence="11 13">CSF55</strain>
    </source>
</reference>
<dbReference type="FunFam" id="3.40.50.1000:FF:000192">
    <property type="entry name" value="CTD small phosphatase-like protein"/>
    <property type="match status" value="1"/>
</dbReference>
<keyword evidence="6" id="KW-0904">Protein phosphatase</keyword>
<feature type="compositionally biased region" description="Basic and acidic residues" evidence="9">
    <location>
        <begin position="50"/>
        <end position="68"/>
    </location>
</feature>
<evidence type="ECO:0000256" key="5">
    <source>
        <dbReference type="ARBA" id="ARBA00022842"/>
    </source>
</evidence>
<dbReference type="EMBL" id="KE561209">
    <property type="protein sequence ID" value="EPZ31737.1"/>
    <property type="molecule type" value="Genomic_DNA"/>
</dbReference>
<dbReference type="GO" id="GO:0004722">
    <property type="term" value="F:protein serine/threonine phosphatase activity"/>
    <property type="evidence" value="ECO:0007669"/>
    <property type="project" value="UniProtKB-EC"/>
</dbReference>
<dbReference type="PROSITE" id="PS50969">
    <property type="entry name" value="FCP1"/>
    <property type="match status" value="1"/>
</dbReference>
<dbReference type="AlphaFoldDB" id="A0A075AP18"/>
<proteinExistence type="predicted"/>
<reference evidence="12" key="3">
    <citation type="submission" date="2018-08" db="EMBL/GenBank/DDBJ databases">
        <title>Leveraging single-cell genomics to expand the Fungal Tree of Life.</title>
        <authorList>
            <consortium name="DOE Joint Genome Institute"/>
            <person name="Ahrendt S.R."/>
            <person name="Quandt C.A."/>
            <person name="Ciobanu D."/>
            <person name="Clum A."/>
            <person name="Salamov A."/>
            <person name="Andreopoulos B."/>
            <person name="Cheng J.-F."/>
            <person name="Woyke T."/>
            <person name="Pelin A."/>
            <person name="Henrissat B."/>
            <person name="Reynolds N."/>
            <person name="Benny G.L."/>
            <person name="Smith M.E."/>
            <person name="James T.Y."/>
            <person name="Grigoriev I.V."/>
        </authorList>
    </citation>
    <scope>NUCLEOTIDE SEQUENCE</scope>
    <source>
        <strain evidence="12">CSF55</strain>
    </source>
</reference>
<evidence type="ECO:0000256" key="8">
    <source>
        <dbReference type="ARBA" id="ARBA00048336"/>
    </source>
</evidence>
<organism evidence="11 13">
    <name type="scientific">Rozella allomycis (strain CSF55)</name>
    <dbReference type="NCBI Taxonomy" id="988480"/>
    <lineage>
        <taxon>Eukaryota</taxon>
        <taxon>Fungi</taxon>
        <taxon>Fungi incertae sedis</taxon>
        <taxon>Cryptomycota</taxon>
        <taxon>Cryptomycota incertae sedis</taxon>
        <taxon>Rozella</taxon>
    </lineage>
</organism>
<dbReference type="PANTHER" id="PTHR12210">
    <property type="entry name" value="DULLARD PROTEIN PHOSPHATASE"/>
    <property type="match status" value="1"/>
</dbReference>
<dbReference type="InterPro" id="IPR004274">
    <property type="entry name" value="FCP1_dom"/>
</dbReference>
<evidence type="ECO:0000313" key="13">
    <source>
        <dbReference type="Proteomes" id="UP000030755"/>
    </source>
</evidence>
<dbReference type="InterPro" id="IPR036412">
    <property type="entry name" value="HAD-like_sf"/>
</dbReference>
<feature type="compositionally biased region" description="Polar residues" evidence="9">
    <location>
        <begin position="1"/>
        <end position="11"/>
    </location>
</feature>
<dbReference type="OrthoDB" id="277011at2759"/>
<comment type="cofactor">
    <cofactor evidence="1">
        <name>Mg(2+)</name>
        <dbReference type="ChEBI" id="CHEBI:18420"/>
    </cofactor>
</comment>
<accession>A0A075AP18</accession>
<dbReference type="EMBL" id="ML004907">
    <property type="protein sequence ID" value="RKP22160.1"/>
    <property type="molecule type" value="Genomic_DNA"/>
</dbReference>
<protein>
    <recommendedName>
        <fullName evidence="2">protein-serine/threonine phosphatase</fullName>
        <ecNumber evidence="2">3.1.3.16</ecNumber>
    </recommendedName>
</protein>
<dbReference type="EC" id="3.1.3.16" evidence="2"/>
<keyword evidence="5" id="KW-0460">Magnesium</keyword>
<gene>
    <name evidence="11" type="ORF">O9G_000216</name>
    <name evidence="12" type="ORF">ROZALSC1DRAFT_26456</name>
</gene>
<keyword evidence="13" id="KW-1185">Reference proteome</keyword>
<feature type="compositionally biased region" description="Basic and acidic residues" evidence="9">
    <location>
        <begin position="13"/>
        <end position="24"/>
    </location>
</feature>
<dbReference type="InterPro" id="IPR050365">
    <property type="entry name" value="TIM50"/>
</dbReference>
<comment type="catalytic activity">
    <reaction evidence="7">
        <text>O-phospho-L-seryl-[protein] + H2O = L-seryl-[protein] + phosphate</text>
        <dbReference type="Rhea" id="RHEA:20629"/>
        <dbReference type="Rhea" id="RHEA-COMP:9863"/>
        <dbReference type="Rhea" id="RHEA-COMP:11604"/>
        <dbReference type="ChEBI" id="CHEBI:15377"/>
        <dbReference type="ChEBI" id="CHEBI:29999"/>
        <dbReference type="ChEBI" id="CHEBI:43474"/>
        <dbReference type="ChEBI" id="CHEBI:83421"/>
        <dbReference type="EC" id="3.1.3.16"/>
    </reaction>
</comment>
<evidence type="ECO:0000256" key="1">
    <source>
        <dbReference type="ARBA" id="ARBA00001946"/>
    </source>
</evidence>
<dbReference type="HOGENOM" id="CLU_750384_0_0_1"/>
<evidence type="ECO:0000313" key="14">
    <source>
        <dbReference type="Proteomes" id="UP000281549"/>
    </source>
</evidence>
<dbReference type="Pfam" id="PF03031">
    <property type="entry name" value="NIF"/>
    <property type="match status" value="1"/>
</dbReference>
<feature type="domain" description="FCP1 homology" evidence="10">
    <location>
        <begin position="197"/>
        <end position="355"/>
    </location>
</feature>
<sequence length="369" mass="41350">MNSVSTDSQSPDISDRRSISDRSRASSARIRVAIPPAPSRVSIRHSNFNSHEKIAIKRESSRSSRRSSESSSPVGSSKGTVLAKDIPVIVEPPNSRVATIPENLPMLKDDDNPITQINPSKENTTILDDKIKRNSFSIKNLFTCCLNFENDKKAKLASNIEIKKNKTIIRSLPLPSNETDDMTITRNSGFLKPILPQDAGKKCLVLDLDETLVHSSFKPVPNPDFVIPVMIDSTIHSVYVLKRPNVDHFLKRVGEWYEIVVFTASLAKYADPVIDLLDKQKVVRHRLFREACHNHKGIFVKDMGKLGRELKNIIIVDNSPASYMFHPKNALPVTSWFSDPNDTELLQLLKVLEGLKDVDDVMGFLDTSN</sequence>
<dbReference type="Proteomes" id="UP000281549">
    <property type="component" value="Unassembled WGS sequence"/>
</dbReference>
<dbReference type="SUPFAM" id="SSF56784">
    <property type="entry name" value="HAD-like"/>
    <property type="match status" value="1"/>
</dbReference>
<evidence type="ECO:0000256" key="6">
    <source>
        <dbReference type="ARBA" id="ARBA00022912"/>
    </source>
</evidence>
<dbReference type="NCBIfam" id="TIGR02251">
    <property type="entry name" value="HIF-SF_euk"/>
    <property type="match status" value="1"/>
</dbReference>
<reference evidence="14" key="2">
    <citation type="journal article" date="2018" name="Nat. Microbiol.">
        <title>Leveraging single-cell genomics to expand the fungal tree of life.</title>
        <authorList>
            <person name="Ahrendt S.R."/>
            <person name="Quandt C.A."/>
            <person name="Ciobanu D."/>
            <person name="Clum A."/>
            <person name="Salamov A."/>
            <person name="Andreopoulos B."/>
            <person name="Cheng J.F."/>
            <person name="Woyke T."/>
            <person name="Pelin A."/>
            <person name="Henrissat B."/>
            <person name="Reynolds N.K."/>
            <person name="Benny G.L."/>
            <person name="Smith M.E."/>
            <person name="James T.Y."/>
            <person name="Grigoriev I.V."/>
        </authorList>
    </citation>
    <scope>NUCLEOTIDE SEQUENCE [LARGE SCALE GENOMIC DNA]</scope>
    <source>
        <strain evidence="14">CSF55</strain>
    </source>
</reference>
<evidence type="ECO:0000256" key="3">
    <source>
        <dbReference type="ARBA" id="ARBA00022723"/>
    </source>
</evidence>
<evidence type="ECO:0000256" key="4">
    <source>
        <dbReference type="ARBA" id="ARBA00022801"/>
    </source>
</evidence>
<keyword evidence="3" id="KW-0479">Metal-binding</keyword>
<comment type="catalytic activity">
    <reaction evidence="8">
        <text>O-phospho-L-threonyl-[protein] + H2O = L-threonyl-[protein] + phosphate</text>
        <dbReference type="Rhea" id="RHEA:47004"/>
        <dbReference type="Rhea" id="RHEA-COMP:11060"/>
        <dbReference type="Rhea" id="RHEA-COMP:11605"/>
        <dbReference type="ChEBI" id="CHEBI:15377"/>
        <dbReference type="ChEBI" id="CHEBI:30013"/>
        <dbReference type="ChEBI" id="CHEBI:43474"/>
        <dbReference type="ChEBI" id="CHEBI:61977"/>
        <dbReference type="EC" id="3.1.3.16"/>
    </reaction>
</comment>
<dbReference type="Gene3D" id="3.40.50.1000">
    <property type="entry name" value="HAD superfamily/HAD-like"/>
    <property type="match status" value="1"/>
</dbReference>
<evidence type="ECO:0000313" key="11">
    <source>
        <dbReference type="EMBL" id="EPZ31737.1"/>
    </source>
</evidence>
<evidence type="ECO:0000256" key="2">
    <source>
        <dbReference type="ARBA" id="ARBA00013081"/>
    </source>
</evidence>
<dbReference type="InterPro" id="IPR011948">
    <property type="entry name" value="Dullard_phosphatase"/>
</dbReference>
<evidence type="ECO:0000259" key="10">
    <source>
        <dbReference type="PROSITE" id="PS50969"/>
    </source>
</evidence>
<dbReference type="GO" id="GO:0046872">
    <property type="term" value="F:metal ion binding"/>
    <property type="evidence" value="ECO:0007669"/>
    <property type="project" value="UniProtKB-KW"/>
</dbReference>
<keyword evidence="4" id="KW-0378">Hydrolase</keyword>